<dbReference type="PIRSF" id="PIRSF002811">
    <property type="entry name" value="DnaG"/>
    <property type="match status" value="1"/>
</dbReference>
<comment type="subunit">
    <text evidence="12">Monomer. Interacts with DnaB.</text>
</comment>
<dbReference type="SUPFAM" id="SSF48024">
    <property type="entry name" value="N-terminal domain of DnaB helicase"/>
    <property type="match status" value="1"/>
</dbReference>
<dbReference type="Pfam" id="PF01807">
    <property type="entry name" value="Zn_ribbon_DnaG"/>
    <property type="match status" value="1"/>
</dbReference>
<keyword evidence="1 12" id="KW-0240">DNA-directed RNA polymerase</keyword>
<dbReference type="InterPro" id="IPR034151">
    <property type="entry name" value="TOPRIM_DnaG_bac"/>
</dbReference>
<dbReference type="EC" id="2.7.7.101" evidence="12"/>
<evidence type="ECO:0000256" key="1">
    <source>
        <dbReference type="ARBA" id="ARBA00022478"/>
    </source>
</evidence>
<dbReference type="InterPro" id="IPR037068">
    <property type="entry name" value="DNA_primase_core_N_sf"/>
</dbReference>
<gene>
    <name evidence="12 15" type="primary">dnaG</name>
    <name evidence="15" type="ORF">WMO26_11280</name>
</gene>
<dbReference type="InterPro" id="IPR030846">
    <property type="entry name" value="DnaG_bac"/>
</dbReference>
<comment type="function">
    <text evidence="12 13">RNA polymerase that catalyzes the synthesis of short RNA molecules used as primers for DNA polymerase during DNA replication.</text>
</comment>
<comment type="similarity">
    <text evidence="12 13">Belongs to the DnaG primase family.</text>
</comment>
<dbReference type="InterPro" id="IPR036185">
    <property type="entry name" value="DNA_heli_DnaB-like_N_sf"/>
</dbReference>
<dbReference type="InterPro" id="IPR036977">
    <property type="entry name" value="DNA_primase_Znf_CHC2"/>
</dbReference>
<keyword evidence="10 12" id="KW-0238">DNA-binding</keyword>
<feature type="domain" description="Toprim" evidence="14">
    <location>
        <begin position="253"/>
        <end position="334"/>
    </location>
</feature>
<dbReference type="InterPro" id="IPR006295">
    <property type="entry name" value="DNA_primase_DnaG"/>
</dbReference>
<evidence type="ECO:0000256" key="8">
    <source>
        <dbReference type="ARBA" id="ARBA00022833"/>
    </source>
</evidence>
<evidence type="ECO:0000256" key="13">
    <source>
        <dbReference type="PIRNR" id="PIRNR002811"/>
    </source>
</evidence>
<dbReference type="PANTHER" id="PTHR30313:SF2">
    <property type="entry name" value="DNA PRIMASE"/>
    <property type="match status" value="1"/>
</dbReference>
<comment type="cofactor">
    <cofactor evidence="12 13">
        <name>Zn(2+)</name>
        <dbReference type="ChEBI" id="CHEBI:29105"/>
    </cofactor>
    <text evidence="12 13">Binds 1 zinc ion per monomer.</text>
</comment>
<keyword evidence="16" id="KW-1185">Reference proteome</keyword>
<keyword evidence="7 12" id="KW-0863">Zinc-finger</keyword>
<evidence type="ECO:0000256" key="6">
    <source>
        <dbReference type="ARBA" id="ARBA00022723"/>
    </source>
</evidence>
<evidence type="ECO:0000313" key="16">
    <source>
        <dbReference type="Proteomes" id="UP001489509"/>
    </source>
</evidence>
<dbReference type="Proteomes" id="UP001489509">
    <property type="component" value="Unassembled WGS sequence"/>
</dbReference>
<evidence type="ECO:0000259" key="14">
    <source>
        <dbReference type="PROSITE" id="PS50880"/>
    </source>
</evidence>
<organism evidence="15 16">
    <name type="scientific">Solibaculum intestinale</name>
    <dbReference type="NCBI Taxonomy" id="3133165"/>
    <lineage>
        <taxon>Bacteria</taxon>
        <taxon>Bacillati</taxon>
        <taxon>Bacillota</taxon>
        <taxon>Clostridia</taxon>
        <taxon>Eubacteriales</taxon>
        <taxon>Oscillospiraceae</taxon>
        <taxon>Solibaculum</taxon>
    </lineage>
</organism>
<keyword evidence="2 12" id="KW-0639">Primosome</keyword>
<keyword evidence="5 12" id="KW-0235">DNA replication</keyword>
<feature type="zinc finger region" description="CHC2-type" evidence="12">
    <location>
        <begin position="39"/>
        <end position="63"/>
    </location>
</feature>
<sequence length="600" mass="66590">MARLPESFLTELKARNDIESVVSSYVNLRRRGRNLVGLCPFHGEKTPSFTLYPETNSFFCFGCGAAGDVVNFVRRIENLDYMEAVRFLADRAGMHMPEETQDDGQARMRARILEINREAARFFYATLVSPAGQAGLQYFRSRGLTDAVIRRFGLGYAPDSWDALLKHLKGKGFRPEELQLADVVIAGRRGGYYDKFRNRVIYPIIDLRGGVIGFGGRVLDDSKPKYLNTADTLVYKKTRNLYAMNLAKNDTSGTLILAEGYMDVIAMHQAGFSNAVAALGTALTPDQARLMARYAGEVIVAGDADEAGRKAANRDIDILRSAGLKVRMLTLPQGKDPDEFLRRFGPERFSLLLEQSGNDMEYRLAGCREGLNLDSPEGKYEYAKRAVRVLMDLHDVIERDLYIGKLASELSISKDSILEQMKQLSRKKAAAQSRAQFREIQKEAAGFADRINPERAKYPRAAKAEEGIIAVLLTNPDFLPRVQEKLTPDRFLTSFHRRVYEAVAARISAGMSDLSVILADMGAEFTAEEISAVTAAAVKRQSLLPSTGALHSAQELSEDMETLLIEGEKARAKDVASMTKEEFAAFGAKLSEQKKKGSIS</sequence>
<dbReference type="InterPro" id="IPR050219">
    <property type="entry name" value="DnaG_primase"/>
</dbReference>
<dbReference type="HAMAP" id="MF_00974">
    <property type="entry name" value="DNA_primase_DnaG"/>
    <property type="match status" value="1"/>
</dbReference>
<dbReference type="EMBL" id="JBBMFD010000024">
    <property type="protein sequence ID" value="MEQ2441409.1"/>
    <property type="molecule type" value="Genomic_DNA"/>
</dbReference>
<dbReference type="SMART" id="SM00493">
    <property type="entry name" value="TOPRIM"/>
    <property type="match status" value="1"/>
</dbReference>
<comment type="domain">
    <text evidence="12">Contains an N-terminal zinc-binding domain, a central core domain that contains the primase activity, and a C-terminal DnaB-binding domain.</text>
</comment>
<dbReference type="Pfam" id="PF00772">
    <property type="entry name" value="DnaB"/>
    <property type="match status" value="1"/>
</dbReference>
<evidence type="ECO:0000256" key="7">
    <source>
        <dbReference type="ARBA" id="ARBA00022771"/>
    </source>
</evidence>
<dbReference type="PANTHER" id="PTHR30313">
    <property type="entry name" value="DNA PRIMASE"/>
    <property type="match status" value="1"/>
</dbReference>
<evidence type="ECO:0000256" key="10">
    <source>
        <dbReference type="ARBA" id="ARBA00023125"/>
    </source>
</evidence>
<name>A0ABV1E280_9FIRM</name>
<evidence type="ECO:0000256" key="3">
    <source>
        <dbReference type="ARBA" id="ARBA00022679"/>
    </source>
</evidence>
<keyword evidence="9" id="KW-0460">Magnesium</keyword>
<comment type="caution">
    <text evidence="15">The sequence shown here is derived from an EMBL/GenBank/DDBJ whole genome shotgun (WGS) entry which is preliminary data.</text>
</comment>
<protein>
    <recommendedName>
        <fullName evidence="12 13">DNA primase</fullName>
        <ecNumber evidence="12">2.7.7.101</ecNumber>
    </recommendedName>
</protein>
<dbReference type="Gene3D" id="3.40.1360.10">
    <property type="match status" value="1"/>
</dbReference>
<dbReference type="Pfam" id="PF08275">
    <property type="entry name" value="DNAG_N"/>
    <property type="match status" value="1"/>
</dbReference>
<evidence type="ECO:0000256" key="2">
    <source>
        <dbReference type="ARBA" id="ARBA00022515"/>
    </source>
</evidence>
<evidence type="ECO:0000256" key="12">
    <source>
        <dbReference type="HAMAP-Rule" id="MF_00974"/>
    </source>
</evidence>
<evidence type="ECO:0000256" key="5">
    <source>
        <dbReference type="ARBA" id="ARBA00022705"/>
    </source>
</evidence>
<evidence type="ECO:0000256" key="4">
    <source>
        <dbReference type="ARBA" id="ARBA00022695"/>
    </source>
</evidence>
<dbReference type="InterPro" id="IPR006171">
    <property type="entry name" value="TOPRIM_dom"/>
</dbReference>
<dbReference type="Gene3D" id="3.90.980.10">
    <property type="entry name" value="DNA primase, catalytic core, N-terminal domain"/>
    <property type="match status" value="1"/>
</dbReference>
<comment type="catalytic activity">
    <reaction evidence="12">
        <text>ssDNA + n NTP = ssDNA/pppN(pN)n-1 hybrid + (n-1) diphosphate.</text>
        <dbReference type="EC" id="2.7.7.101"/>
    </reaction>
</comment>
<dbReference type="NCBIfam" id="TIGR01391">
    <property type="entry name" value="dnaG"/>
    <property type="match status" value="1"/>
</dbReference>
<keyword evidence="8 12" id="KW-0862">Zinc</keyword>
<dbReference type="Pfam" id="PF13155">
    <property type="entry name" value="Toprim_2"/>
    <property type="match status" value="1"/>
</dbReference>
<keyword evidence="6 12" id="KW-0479">Metal-binding</keyword>
<keyword evidence="4 12" id="KW-0548">Nucleotidyltransferase</keyword>
<keyword evidence="3 12" id="KW-0808">Transferase</keyword>
<accession>A0ABV1E280</accession>
<dbReference type="PROSITE" id="PS50880">
    <property type="entry name" value="TOPRIM"/>
    <property type="match status" value="1"/>
</dbReference>
<dbReference type="InterPro" id="IPR007693">
    <property type="entry name" value="DNA_helicase_DnaB-like_N"/>
</dbReference>
<dbReference type="SMART" id="SM00400">
    <property type="entry name" value="ZnF_CHCC"/>
    <property type="match status" value="1"/>
</dbReference>
<dbReference type="InterPro" id="IPR016136">
    <property type="entry name" value="DNA_helicase_N/primase_C"/>
</dbReference>
<dbReference type="SUPFAM" id="SSF56731">
    <property type="entry name" value="DNA primase core"/>
    <property type="match status" value="1"/>
</dbReference>
<dbReference type="RefSeq" id="WP_349220480.1">
    <property type="nucleotide sequence ID" value="NZ_JBBMFD010000024.1"/>
</dbReference>
<dbReference type="CDD" id="cd03364">
    <property type="entry name" value="TOPRIM_DnaG_primases"/>
    <property type="match status" value="1"/>
</dbReference>
<evidence type="ECO:0000313" key="15">
    <source>
        <dbReference type="EMBL" id="MEQ2441409.1"/>
    </source>
</evidence>
<keyword evidence="11 12" id="KW-0804">Transcription</keyword>
<dbReference type="Gene3D" id="3.90.580.10">
    <property type="entry name" value="Zinc finger, CHC2-type domain"/>
    <property type="match status" value="1"/>
</dbReference>
<reference evidence="15 16" key="1">
    <citation type="submission" date="2024-03" db="EMBL/GenBank/DDBJ databases">
        <title>Human intestinal bacterial collection.</title>
        <authorList>
            <person name="Pauvert C."/>
            <person name="Hitch T.C.A."/>
            <person name="Clavel T."/>
        </authorList>
    </citation>
    <scope>NUCLEOTIDE SEQUENCE [LARGE SCALE GENOMIC DNA]</scope>
    <source>
        <strain evidence="15 16">CLA-JM-H44</strain>
    </source>
</reference>
<dbReference type="InterPro" id="IPR019475">
    <property type="entry name" value="DNA_primase_DnaB-bd"/>
</dbReference>
<dbReference type="Gene3D" id="1.10.860.10">
    <property type="entry name" value="DNAb Helicase, Chain A"/>
    <property type="match status" value="1"/>
</dbReference>
<dbReference type="Pfam" id="PF10410">
    <property type="entry name" value="DnaB_bind"/>
    <property type="match status" value="1"/>
</dbReference>
<dbReference type="InterPro" id="IPR002694">
    <property type="entry name" value="Znf_CHC2"/>
</dbReference>
<dbReference type="SUPFAM" id="SSF57783">
    <property type="entry name" value="Zinc beta-ribbon"/>
    <property type="match status" value="1"/>
</dbReference>
<proteinExistence type="inferred from homology"/>
<dbReference type="InterPro" id="IPR013264">
    <property type="entry name" value="DNAG_N"/>
</dbReference>
<evidence type="ECO:0000256" key="11">
    <source>
        <dbReference type="ARBA" id="ARBA00023163"/>
    </source>
</evidence>
<evidence type="ECO:0000256" key="9">
    <source>
        <dbReference type="ARBA" id="ARBA00022842"/>
    </source>
</evidence>